<comment type="caution">
    <text evidence="3">The sequence shown here is derived from an EMBL/GenBank/DDBJ whole genome shotgun (WGS) entry which is preliminary data.</text>
</comment>
<accession>A0A2P2FPT7</accession>
<dbReference type="PRINTS" id="PR00111">
    <property type="entry name" value="ABHYDROLASE"/>
</dbReference>
<organism evidence="3 4">
    <name type="scientific">Amycolatopsis lurida NRRL 2430</name>
    <dbReference type="NCBI Taxonomy" id="1460371"/>
    <lineage>
        <taxon>Bacteria</taxon>
        <taxon>Bacillati</taxon>
        <taxon>Actinomycetota</taxon>
        <taxon>Actinomycetes</taxon>
        <taxon>Pseudonocardiales</taxon>
        <taxon>Pseudonocardiaceae</taxon>
        <taxon>Amycolatopsis</taxon>
    </lineage>
</organism>
<protein>
    <submittedName>
        <fullName evidence="3">Alpha/beta hydrolase</fullName>
    </submittedName>
</protein>
<keyword evidence="4" id="KW-1185">Reference proteome</keyword>
<dbReference type="AlphaFoldDB" id="A0A2P2FPT7"/>
<dbReference type="InterPro" id="IPR029058">
    <property type="entry name" value="AB_hydrolase_fold"/>
</dbReference>
<dbReference type="Proteomes" id="UP000256220">
    <property type="component" value="Unassembled WGS sequence"/>
</dbReference>
<proteinExistence type="predicted"/>
<reference evidence="3 4" key="1">
    <citation type="journal article" date="2014" name="Genome Announc.">
        <title>Draft Genome Sequence of Amycolatopsis lurida NRRL 2430, Producer of the Glycopeptide Family Antibiotic Ristocetin.</title>
        <authorList>
            <person name="Kwun M.J."/>
            <person name="Hong H.J."/>
        </authorList>
    </citation>
    <scope>NUCLEOTIDE SEQUENCE [LARGE SCALE GENOMIC DNA]</scope>
    <source>
        <strain evidence="3 4">NRRL 2430</strain>
    </source>
</reference>
<dbReference type="SUPFAM" id="SSF53474">
    <property type="entry name" value="alpha/beta-Hydrolases"/>
    <property type="match status" value="1"/>
</dbReference>
<dbReference type="EMBL" id="JFBM01000022">
    <property type="protein sequence ID" value="KFU78722.1"/>
    <property type="molecule type" value="Genomic_DNA"/>
</dbReference>
<dbReference type="InterPro" id="IPR050266">
    <property type="entry name" value="AB_hydrolase_sf"/>
</dbReference>
<feature type="domain" description="AB hydrolase-1" evidence="2">
    <location>
        <begin position="27"/>
        <end position="136"/>
    </location>
</feature>
<dbReference type="GO" id="GO:0016020">
    <property type="term" value="C:membrane"/>
    <property type="evidence" value="ECO:0007669"/>
    <property type="project" value="TreeGrafter"/>
</dbReference>
<evidence type="ECO:0000256" key="1">
    <source>
        <dbReference type="ARBA" id="ARBA00022801"/>
    </source>
</evidence>
<dbReference type="PANTHER" id="PTHR43798:SF31">
    <property type="entry name" value="AB HYDROLASE SUPERFAMILY PROTEIN YCLE"/>
    <property type="match status" value="1"/>
</dbReference>
<evidence type="ECO:0000313" key="3">
    <source>
        <dbReference type="EMBL" id="KFU78722.1"/>
    </source>
</evidence>
<dbReference type="PANTHER" id="PTHR43798">
    <property type="entry name" value="MONOACYLGLYCEROL LIPASE"/>
    <property type="match status" value="1"/>
</dbReference>
<dbReference type="Pfam" id="PF00561">
    <property type="entry name" value="Abhydrolase_1"/>
    <property type="match status" value="1"/>
</dbReference>
<sequence length="262" mass="28846">MSTQDSHFTVHHDGVAIQVSRGGRGRPLVLCPGLLTTQADLCELIELLRRDHDVVAFDLRGHGLTSAADRYTFEAFLGDFGAVMAESDHHAPLLVGHSLGADLAVHYAADHPDAVSGLVLVDGANPVPEPFLTEADLPEFRAMAEGLRHEFERVAGTARQVLLAPQDFLDLNIEIEAVRSGILDRYREIDCPIHLIMSTSMAGNGDDDRARWRNENWRAGAERLARERPHLSTSWLDAHHRLVVTHAPEIARLIRDAGKATC</sequence>
<gene>
    <name evidence="3" type="ORF">BB31_23565</name>
</gene>
<evidence type="ECO:0000259" key="2">
    <source>
        <dbReference type="Pfam" id="PF00561"/>
    </source>
</evidence>
<dbReference type="GO" id="GO:0016787">
    <property type="term" value="F:hydrolase activity"/>
    <property type="evidence" value="ECO:0007669"/>
    <property type="project" value="UniProtKB-KW"/>
</dbReference>
<name>A0A2P2FPT7_AMYLU</name>
<dbReference type="RefSeq" id="WP_034314896.1">
    <property type="nucleotide sequence ID" value="NZ_JFBM01000022.1"/>
</dbReference>
<dbReference type="InterPro" id="IPR000073">
    <property type="entry name" value="AB_hydrolase_1"/>
</dbReference>
<keyword evidence="1 3" id="KW-0378">Hydrolase</keyword>
<evidence type="ECO:0000313" key="4">
    <source>
        <dbReference type="Proteomes" id="UP000256220"/>
    </source>
</evidence>
<dbReference type="Gene3D" id="3.40.50.1820">
    <property type="entry name" value="alpha/beta hydrolase"/>
    <property type="match status" value="1"/>
</dbReference>